<comment type="subcellular location">
    <subcellularLocation>
        <location evidence="1">Cytoplasm</location>
        <location evidence="1">Cytoskeleton</location>
    </subcellularLocation>
</comment>
<dbReference type="SUPFAM" id="SSF140612">
    <property type="entry name" value="EB1 dimerisation domain-like"/>
    <property type="match status" value="1"/>
</dbReference>
<evidence type="ECO:0000259" key="6">
    <source>
        <dbReference type="PROSITE" id="PS51230"/>
    </source>
</evidence>
<dbReference type="PANTHER" id="PTHR10623">
    <property type="entry name" value="MICROTUBULE-ASSOCIATED PROTEIN RP/EB FAMILY MEMBER"/>
    <property type="match status" value="1"/>
</dbReference>
<keyword evidence="4" id="KW-0206">Cytoskeleton</keyword>
<evidence type="ECO:0000256" key="3">
    <source>
        <dbReference type="ARBA" id="ARBA00022701"/>
    </source>
</evidence>
<evidence type="ECO:0000256" key="2">
    <source>
        <dbReference type="ARBA" id="ARBA00022490"/>
    </source>
</evidence>
<dbReference type="FunFam" id="1.20.5.1430:FF:000004">
    <property type="entry name" value="Microtubule-associated protein RP/EB family member 1B"/>
    <property type="match status" value="1"/>
</dbReference>
<dbReference type="InterPro" id="IPR027328">
    <property type="entry name" value="MAPRE"/>
</dbReference>
<dbReference type="Gene3D" id="1.20.5.1430">
    <property type="match status" value="1"/>
</dbReference>
<feature type="domain" description="EB1 C-terminal" evidence="6">
    <location>
        <begin position="109"/>
        <end position="179"/>
    </location>
</feature>
<dbReference type="AlphaFoldDB" id="A0ABC8R3A5"/>
<keyword evidence="8" id="KW-1185">Reference proteome</keyword>
<dbReference type="EMBL" id="CAUOFW020000947">
    <property type="protein sequence ID" value="CAK9139210.1"/>
    <property type="molecule type" value="Genomic_DNA"/>
</dbReference>
<dbReference type="PROSITE" id="PS51230">
    <property type="entry name" value="EB1_C"/>
    <property type="match status" value="1"/>
</dbReference>
<gene>
    <name evidence="7" type="ORF">ILEXP_LOCUS6597</name>
</gene>
<name>A0ABC8R3A5_9AQUA</name>
<keyword evidence="3 5" id="KW-0493">Microtubule</keyword>
<sequence length="203" mass="22862">MMDMTHLGIVPMQKHIEVNKLVTGRPLDNLEFLQLLKRYYDSVNGGIVNENYNPVDRRRKGNKEQNRKDSFKTLKSLQANKCYNPGLGDAVCINKIYGTKQGKADTVGVGADSSEEIQALSIEITDIKLSMELLEKERDLYFGKLRDVEILCQTPELEHLSLAVAIKKILYATDKKDSTLAEAQEIINQLMNVDQTDVGTESN</sequence>
<evidence type="ECO:0000313" key="8">
    <source>
        <dbReference type="Proteomes" id="UP001642360"/>
    </source>
</evidence>
<accession>A0ABC8R3A5</accession>
<dbReference type="InterPro" id="IPR004953">
    <property type="entry name" value="EB1_C"/>
</dbReference>
<reference evidence="7 8" key="1">
    <citation type="submission" date="2024-02" db="EMBL/GenBank/DDBJ databases">
        <authorList>
            <person name="Vignale AGUSTIN F."/>
            <person name="Sosa J E."/>
            <person name="Modenutti C."/>
        </authorList>
    </citation>
    <scope>NUCLEOTIDE SEQUENCE [LARGE SCALE GENOMIC DNA]</scope>
</reference>
<dbReference type="InterPro" id="IPR036872">
    <property type="entry name" value="CH_dom_sf"/>
</dbReference>
<dbReference type="Proteomes" id="UP001642360">
    <property type="component" value="Unassembled WGS sequence"/>
</dbReference>
<organism evidence="7 8">
    <name type="scientific">Ilex paraguariensis</name>
    <name type="common">yerba mate</name>
    <dbReference type="NCBI Taxonomy" id="185542"/>
    <lineage>
        <taxon>Eukaryota</taxon>
        <taxon>Viridiplantae</taxon>
        <taxon>Streptophyta</taxon>
        <taxon>Embryophyta</taxon>
        <taxon>Tracheophyta</taxon>
        <taxon>Spermatophyta</taxon>
        <taxon>Magnoliopsida</taxon>
        <taxon>eudicotyledons</taxon>
        <taxon>Gunneridae</taxon>
        <taxon>Pentapetalae</taxon>
        <taxon>asterids</taxon>
        <taxon>campanulids</taxon>
        <taxon>Aquifoliales</taxon>
        <taxon>Aquifoliaceae</taxon>
        <taxon>Ilex</taxon>
    </lineage>
</organism>
<dbReference type="InterPro" id="IPR036133">
    <property type="entry name" value="EB1_C_sf"/>
</dbReference>
<dbReference type="Pfam" id="PF03271">
    <property type="entry name" value="EB1"/>
    <property type="match status" value="1"/>
</dbReference>
<dbReference type="Gene3D" id="1.10.418.10">
    <property type="entry name" value="Calponin-like domain"/>
    <property type="match status" value="1"/>
</dbReference>
<keyword evidence="2" id="KW-0963">Cytoplasm</keyword>
<dbReference type="SUPFAM" id="SSF47576">
    <property type="entry name" value="Calponin-homology domain, CH-domain"/>
    <property type="match status" value="1"/>
</dbReference>
<dbReference type="GO" id="GO:0005874">
    <property type="term" value="C:microtubule"/>
    <property type="evidence" value="ECO:0007669"/>
    <property type="project" value="UniProtKB-KW"/>
</dbReference>
<proteinExistence type="predicted"/>
<evidence type="ECO:0000256" key="4">
    <source>
        <dbReference type="ARBA" id="ARBA00023212"/>
    </source>
</evidence>
<evidence type="ECO:0000256" key="5">
    <source>
        <dbReference type="PROSITE-ProRule" id="PRU00576"/>
    </source>
</evidence>
<evidence type="ECO:0000256" key="1">
    <source>
        <dbReference type="ARBA" id="ARBA00004245"/>
    </source>
</evidence>
<protein>
    <recommendedName>
        <fullName evidence="6">EB1 C-terminal domain-containing protein</fullName>
    </recommendedName>
</protein>
<comment type="caution">
    <text evidence="7">The sequence shown here is derived from an EMBL/GenBank/DDBJ whole genome shotgun (WGS) entry which is preliminary data.</text>
</comment>
<evidence type="ECO:0000313" key="7">
    <source>
        <dbReference type="EMBL" id="CAK9139210.1"/>
    </source>
</evidence>